<feature type="domain" description="EF-hand" evidence="5">
    <location>
        <begin position="132"/>
        <end position="167"/>
    </location>
</feature>
<dbReference type="InterPro" id="IPR011992">
    <property type="entry name" value="EF-hand-dom_pair"/>
</dbReference>
<keyword evidence="7" id="KW-1185">Reference proteome</keyword>
<evidence type="ECO:0000313" key="6">
    <source>
        <dbReference type="EMBL" id="KAK1317298.1"/>
    </source>
</evidence>
<dbReference type="AlphaFoldDB" id="A0AAV9EWU9"/>
<dbReference type="EMBL" id="JAUJYO010000005">
    <property type="protein sequence ID" value="KAK1317298.1"/>
    <property type="molecule type" value="Genomic_DNA"/>
</dbReference>
<protein>
    <submittedName>
        <fullName evidence="6">Calcium-binding protein CML41</fullName>
    </submittedName>
</protein>
<dbReference type="PROSITE" id="PS50222">
    <property type="entry name" value="EF_HAND_2"/>
    <property type="match status" value="3"/>
</dbReference>
<dbReference type="PROSITE" id="PS00018">
    <property type="entry name" value="EF_HAND_1"/>
    <property type="match status" value="3"/>
</dbReference>
<dbReference type="SMART" id="SM00054">
    <property type="entry name" value="EFh"/>
    <property type="match status" value="3"/>
</dbReference>
<feature type="domain" description="EF-hand" evidence="5">
    <location>
        <begin position="23"/>
        <end position="58"/>
    </location>
</feature>
<dbReference type="Pfam" id="PF13499">
    <property type="entry name" value="EF-hand_7"/>
    <property type="match status" value="2"/>
</dbReference>
<proteinExistence type="predicted"/>
<evidence type="ECO:0000259" key="5">
    <source>
        <dbReference type="PROSITE" id="PS50222"/>
    </source>
</evidence>
<dbReference type="InterPro" id="IPR002048">
    <property type="entry name" value="EF_hand_dom"/>
</dbReference>
<dbReference type="InterPro" id="IPR039647">
    <property type="entry name" value="EF_hand_pair_protein_CML-like"/>
</dbReference>
<comment type="caution">
    <text evidence="6">The sequence shown here is derived from an EMBL/GenBank/DDBJ whole genome shotgun (WGS) entry which is preliminary data.</text>
</comment>
<evidence type="ECO:0000256" key="3">
    <source>
        <dbReference type="ARBA" id="ARBA00022837"/>
    </source>
</evidence>
<dbReference type="FunFam" id="1.10.238.10:FF:000003">
    <property type="entry name" value="Calmodulin A"/>
    <property type="match status" value="1"/>
</dbReference>
<dbReference type="GO" id="GO:0005509">
    <property type="term" value="F:calcium ion binding"/>
    <property type="evidence" value="ECO:0007669"/>
    <property type="project" value="InterPro"/>
</dbReference>
<dbReference type="CDD" id="cd00051">
    <property type="entry name" value="EFh"/>
    <property type="match status" value="1"/>
</dbReference>
<dbReference type="Gene3D" id="1.10.238.10">
    <property type="entry name" value="EF-hand"/>
    <property type="match status" value="2"/>
</dbReference>
<gene>
    <name evidence="6" type="primary">CML41</name>
    <name evidence="6" type="ORF">QJS10_CPA05g01590</name>
</gene>
<keyword evidence="3" id="KW-0106">Calcium</keyword>
<evidence type="ECO:0000256" key="4">
    <source>
        <dbReference type="SAM" id="Phobius"/>
    </source>
</evidence>
<sequence>MAAKFVVSNKPPKISKTSLPTEARTQELLEVFSRFDVNRDGKITAEELKLFFASMGEEMKTEEAELAIAELDSDGDGVLDFKEFVGLMETTTTTDLKDDLRTAFGMFKAEKGSGRITAGGLRRMLGRLGEERSYEECEVMIRAYDVDGDGELDFYEFQRMMTLIILLMCVYMELFIFVCVCVCVFFFFPF</sequence>
<evidence type="ECO:0000313" key="7">
    <source>
        <dbReference type="Proteomes" id="UP001180020"/>
    </source>
</evidence>
<feature type="domain" description="EF-hand" evidence="5">
    <location>
        <begin position="59"/>
        <end position="94"/>
    </location>
</feature>
<dbReference type="SUPFAM" id="SSF47473">
    <property type="entry name" value="EF-hand"/>
    <property type="match status" value="1"/>
</dbReference>
<reference evidence="6" key="2">
    <citation type="submission" date="2023-06" db="EMBL/GenBank/DDBJ databases">
        <authorList>
            <person name="Ma L."/>
            <person name="Liu K.-W."/>
            <person name="Li Z."/>
            <person name="Hsiao Y.-Y."/>
            <person name="Qi Y."/>
            <person name="Fu T."/>
            <person name="Tang G."/>
            <person name="Zhang D."/>
            <person name="Sun W.-H."/>
            <person name="Liu D.-K."/>
            <person name="Li Y."/>
            <person name="Chen G.-Z."/>
            <person name="Liu X.-D."/>
            <person name="Liao X.-Y."/>
            <person name="Jiang Y.-T."/>
            <person name="Yu X."/>
            <person name="Hao Y."/>
            <person name="Huang J."/>
            <person name="Zhao X.-W."/>
            <person name="Ke S."/>
            <person name="Chen Y.-Y."/>
            <person name="Wu W.-L."/>
            <person name="Hsu J.-L."/>
            <person name="Lin Y.-F."/>
            <person name="Huang M.-D."/>
            <person name="Li C.-Y."/>
            <person name="Huang L."/>
            <person name="Wang Z.-W."/>
            <person name="Zhao X."/>
            <person name="Zhong W.-Y."/>
            <person name="Peng D.-H."/>
            <person name="Ahmad S."/>
            <person name="Lan S."/>
            <person name="Zhang J.-S."/>
            <person name="Tsai W.-C."/>
            <person name="Van De Peer Y."/>
            <person name="Liu Z.-J."/>
        </authorList>
    </citation>
    <scope>NUCLEOTIDE SEQUENCE</scope>
    <source>
        <strain evidence="6">CP</strain>
        <tissue evidence="6">Leaves</tissue>
    </source>
</reference>
<dbReference type="InterPro" id="IPR018247">
    <property type="entry name" value="EF_Hand_1_Ca_BS"/>
</dbReference>
<feature type="transmembrane region" description="Helical" evidence="4">
    <location>
        <begin position="163"/>
        <end position="188"/>
    </location>
</feature>
<evidence type="ECO:0000256" key="2">
    <source>
        <dbReference type="ARBA" id="ARBA00022737"/>
    </source>
</evidence>
<keyword evidence="2" id="KW-0677">Repeat</keyword>
<keyword evidence="4" id="KW-1133">Transmembrane helix</keyword>
<reference evidence="6" key="1">
    <citation type="journal article" date="2023" name="Nat. Commun.">
        <title>Diploid and tetraploid genomes of Acorus and the evolution of monocots.</title>
        <authorList>
            <person name="Ma L."/>
            <person name="Liu K.W."/>
            <person name="Li Z."/>
            <person name="Hsiao Y.Y."/>
            <person name="Qi Y."/>
            <person name="Fu T."/>
            <person name="Tang G.D."/>
            <person name="Zhang D."/>
            <person name="Sun W.H."/>
            <person name="Liu D.K."/>
            <person name="Li Y."/>
            <person name="Chen G.Z."/>
            <person name="Liu X.D."/>
            <person name="Liao X.Y."/>
            <person name="Jiang Y.T."/>
            <person name="Yu X."/>
            <person name="Hao Y."/>
            <person name="Huang J."/>
            <person name="Zhao X.W."/>
            <person name="Ke S."/>
            <person name="Chen Y.Y."/>
            <person name="Wu W.L."/>
            <person name="Hsu J.L."/>
            <person name="Lin Y.F."/>
            <person name="Huang M.D."/>
            <person name="Li C.Y."/>
            <person name="Huang L."/>
            <person name="Wang Z.W."/>
            <person name="Zhao X."/>
            <person name="Zhong W.Y."/>
            <person name="Peng D.H."/>
            <person name="Ahmad S."/>
            <person name="Lan S."/>
            <person name="Zhang J.S."/>
            <person name="Tsai W.C."/>
            <person name="Van de Peer Y."/>
            <person name="Liu Z.J."/>
        </authorList>
    </citation>
    <scope>NUCLEOTIDE SEQUENCE</scope>
    <source>
        <strain evidence="6">CP</strain>
    </source>
</reference>
<dbReference type="Proteomes" id="UP001180020">
    <property type="component" value="Unassembled WGS sequence"/>
</dbReference>
<dbReference type="PANTHER" id="PTHR10891">
    <property type="entry name" value="EF-HAND CALCIUM-BINDING DOMAIN CONTAINING PROTEIN"/>
    <property type="match status" value="1"/>
</dbReference>
<organism evidence="6 7">
    <name type="scientific">Acorus calamus</name>
    <name type="common">Sweet flag</name>
    <dbReference type="NCBI Taxonomy" id="4465"/>
    <lineage>
        <taxon>Eukaryota</taxon>
        <taxon>Viridiplantae</taxon>
        <taxon>Streptophyta</taxon>
        <taxon>Embryophyta</taxon>
        <taxon>Tracheophyta</taxon>
        <taxon>Spermatophyta</taxon>
        <taxon>Magnoliopsida</taxon>
        <taxon>Liliopsida</taxon>
        <taxon>Acoraceae</taxon>
        <taxon>Acorus</taxon>
    </lineage>
</organism>
<name>A0AAV9EWU9_ACOCL</name>
<accession>A0AAV9EWU9</accession>
<keyword evidence="4" id="KW-0472">Membrane</keyword>
<keyword evidence="4" id="KW-0812">Transmembrane</keyword>
<evidence type="ECO:0000256" key="1">
    <source>
        <dbReference type="ARBA" id="ARBA00022723"/>
    </source>
</evidence>
<keyword evidence="1" id="KW-0479">Metal-binding</keyword>